<dbReference type="PaxDb" id="214684-Q5KI41"/>
<protein>
    <submittedName>
        <fullName evidence="3">Nucleolar protein, putative</fullName>
    </submittedName>
</protein>
<sequence>MASSLQETLPAQPTSLPVSPENNKKEKKARKRAKKDQPPSEAVSTEPKPNAESERPPRKPRARKSKGGENQLDPLPKNNASAPESKVEGEVEAKDKKKRRKRESRAGTEAETKECLKEVATGDGAAIVDHEKDVKKVQDQEKGEDNGADKVEEREKTSDEASKEGKKRKRQTEQAHVESQTATVEASPAAITAEENEEPKEKKPKREKRPKIKSVKGAIDTPKQPEVDVQAAPEGSEGTTIFTDSSLSDQAKKNIFYAHLFALSQSPSPAPNTPSWKFSKAKQNWLMRNIFSNIEVPETYFEMVLGYLKTTQGHSRNTLIEQAKKILEPPLVPPVESVDPAVEEITDAAMPETASPKEESEVENSTQNRLDNVDPDIPIPEASESNSEQLEKEKEKEKQIKETRARQLLEAMGVAQ</sequence>
<dbReference type="PANTHER" id="PTHR22306:SF2">
    <property type="entry name" value="CHROMOSOME 7 OPEN READING FRAME 50"/>
    <property type="match status" value="1"/>
</dbReference>
<feature type="compositionally biased region" description="Basic and acidic residues" evidence="1">
    <location>
        <begin position="85"/>
        <end position="95"/>
    </location>
</feature>
<dbReference type="PANTHER" id="PTHR22306">
    <property type="entry name" value="CHROMOSOME 7 OPEN READING FRAME 50"/>
    <property type="match status" value="1"/>
</dbReference>
<dbReference type="InParanoid" id="Q5KI41"/>
<proteinExistence type="predicted"/>
<dbReference type="Pfam" id="PF10180">
    <property type="entry name" value="WKF"/>
    <property type="match status" value="1"/>
</dbReference>
<feature type="region of interest" description="Disordered" evidence="1">
    <location>
        <begin position="1"/>
        <end position="237"/>
    </location>
</feature>
<reference evidence="3 4" key="1">
    <citation type="journal article" date="2005" name="Science">
        <title>The genome of the basidiomycetous yeast and human pathogen Cryptococcus neoformans.</title>
        <authorList>
            <person name="Loftus B.J."/>
            <person name="Fung E."/>
            <person name="Roncaglia P."/>
            <person name="Rowley D."/>
            <person name="Amedeo P."/>
            <person name="Bruno D."/>
            <person name="Vamathevan J."/>
            <person name="Miranda M."/>
            <person name="Anderson I.J."/>
            <person name="Fraser J.A."/>
            <person name="Allen J.E."/>
            <person name="Bosdet I.E."/>
            <person name="Brent M.R."/>
            <person name="Chiu R."/>
            <person name="Doering T.L."/>
            <person name="Donlin M.J."/>
            <person name="D'Souza C.A."/>
            <person name="Fox D.S."/>
            <person name="Grinberg V."/>
            <person name="Fu J."/>
            <person name="Fukushima M."/>
            <person name="Haas B.J."/>
            <person name="Huang J.C."/>
            <person name="Janbon G."/>
            <person name="Jones S.J."/>
            <person name="Koo H.L."/>
            <person name="Krzywinski M.I."/>
            <person name="Kwon-Chung J.K."/>
            <person name="Lengeler K.B."/>
            <person name="Maiti R."/>
            <person name="Marra M.A."/>
            <person name="Marra R.E."/>
            <person name="Mathewson C.A."/>
            <person name="Mitchell T.G."/>
            <person name="Pertea M."/>
            <person name="Riggs F.R."/>
            <person name="Salzberg S.L."/>
            <person name="Schein J.E."/>
            <person name="Shvartsbeyn A."/>
            <person name="Shin H."/>
            <person name="Shumway M."/>
            <person name="Specht C.A."/>
            <person name="Suh B.B."/>
            <person name="Tenney A."/>
            <person name="Utterback T.R."/>
            <person name="Wickes B.L."/>
            <person name="Wortman J.R."/>
            <person name="Wye N.H."/>
            <person name="Kronstad J.W."/>
            <person name="Lodge J.K."/>
            <person name="Heitman J."/>
            <person name="Davis R.W."/>
            <person name="Fraser C.M."/>
            <person name="Hyman R.W."/>
        </authorList>
    </citation>
    <scope>NUCLEOTIDE SEQUENCE [LARGE SCALE GENOMIC DNA]</scope>
    <source>
        <strain evidence="4">JEC21 / ATCC MYA-565</strain>
    </source>
</reference>
<evidence type="ECO:0000313" key="4">
    <source>
        <dbReference type="Proteomes" id="UP000002149"/>
    </source>
</evidence>
<feature type="compositionally biased region" description="Basic and acidic residues" evidence="1">
    <location>
        <begin position="128"/>
        <end position="164"/>
    </location>
</feature>
<feature type="domain" description="WKF" evidence="2">
    <location>
        <begin position="274"/>
        <end position="326"/>
    </location>
</feature>
<dbReference type="KEGG" id="cne:CND04300"/>
<accession>Q55UA4</accession>
<feature type="compositionally biased region" description="Polar residues" evidence="1">
    <location>
        <begin position="1"/>
        <end position="17"/>
    </location>
</feature>
<organism evidence="3 4">
    <name type="scientific">Cryptococcus deneoformans (strain JEC21 / ATCC MYA-565)</name>
    <name type="common">Cryptococcus neoformans var. neoformans serotype D</name>
    <dbReference type="NCBI Taxonomy" id="214684"/>
    <lineage>
        <taxon>Eukaryota</taxon>
        <taxon>Fungi</taxon>
        <taxon>Dikarya</taxon>
        <taxon>Basidiomycota</taxon>
        <taxon>Agaricomycotina</taxon>
        <taxon>Tremellomycetes</taxon>
        <taxon>Tremellales</taxon>
        <taxon>Cryptococcaceae</taxon>
        <taxon>Cryptococcus</taxon>
        <taxon>Cryptococcus neoformans species complex</taxon>
    </lineage>
</organism>
<dbReference type="AlphaFoldDB" id="Q5KI41"/>
<feature type="compositionally biased region" description="Basic residues" evidence="1">
    <location>
        <begin position="202"/>
        <end position="214"/>
    </location>
</feature>
<dbReference type="HOGENOM" id="CLU_655540_0_0_1"/>
<dbReference type="GeneID" id="3256938"/>
<accession>Q5KI41</accession>
<dbReference type="OMA" id="EDDPENN"/>
<dbReference type="OrthoDB" id="10261563at2759"/>
<dbReference type="STRING" id="214684.Q5KI41"/>
<dbReference type="eggNOG" id="KOG4829">
    <property type="taxonomic scope" value="Eukaryota"/>
</dbReference>
<dbReference type="InterPro" id="IPR019327">
    <property type="entry name" value="WKF"/>
</dbReference>
<dbReference type="EMBL" id="AE017344">
    <property type="protein sequence ID" value="AAW43282.1"/>
    <property type="molecule type" value="Genomic_DNA"/>
</dbReference>
<feature type="compositionally biased region" description="Basic residues" evidence="1">
    <location>
        <begin position="25"/>
        <end position="34"/>
    </location>
</feature>
<feature type="compositionally biased region" description="Basic and acidic residues" evidence="1">
    <location>
        <begin position="389"/>
        <end position="407"/>
    </location>
</feature>
<gene>
    <name evidence="3" type="ordered locus">CND04300</name>
</gene>
<keyword evidence="4" id="KW-1185">Reference proteome</keyword>
<evidence type="ECO:0000259" key="2">
    <source>
        <dbReference type="Pfam" id="PF10180"/>
    </source>
</evidence>
<evidence type="ECO:0000313" key="3">
    <source>
        <dbReference type="EMBL" id="AAW43282.1"/>
    </source>
</evidence>
<dbReference type="Proteomes" id="UP000002149">
    <property type="component" value="Chromosome 4"/>
</dbReference>
<feature type="region of interest" description="Disordered" evidence="1">
    <location>
        <begin position="350"/>
        <end position="416"/>
    </location>
</feature>
<evidence type="ECO:0000256" key="1">
    <source>
        <dbReference type="SAM" id="MobiDB-lite"/>
    </source>
</evidence>
<feature type="compositionally biased region" description="Basic and acidic residues" evidence="1">
    <location>
        <begin position="104"/>
        <end position="117"/>
    </location>
</feature>
<name>Q5KI41_CRYD1</name>
<dbReference type="VEuPathDB" id="FungiDB:CND04300"/>
<dbReference type="RefSeq" id="XP_570589.1">
    <property type="nucleotide sequence ID" value="XM_570589.2"/>
</dbReference>